<gene>
    <name evidence="3" type="ORF">MONBRDRAFT_11503</name>
</gene>
<comment type="similarity">
    <text evidence="1">Belongs to the SIN1 family.</text>
</comment>
<dbReference type="STRING" id="81824.A9V9C5"/>
<feature type="domain" description="CRIM" evidence="2">
    <location>
        <begin position="159"/>
        <end position="292"/>
    </location>
</feature>
<dbReference type="AlphaFoldDB" id="A9V9C5"/>
<dbReference type="GeneID" id="5894534"/>
<reference evidence="3 4" key="1">
    <citation type="journal article" date="2008" name="Nature">
        <title>The genome of the choanoflagellate Monosiga brevicollis and the origin of metazoans.</title>
        <authorList>
            <consortium name="JGI Sequencing"/>
            <person name="King N."/>
            <person name="Westbrook M.J."/>
            <person name="Young S.L."/>
            <person name="Kuo A."/>
            <person name="Abedin M."/>
            <person name="Chapman J."/>
            <person name="Fairclough S."/>
            <person name="Hellsten U."/>
            <person name="Isogai Y."/>
            <person name="Letunic I."/>
            <person name="Marr M."/>
            <person name="Pincus D."/>
            <person name="Putnam N."/>
            <person name="Rokas A."/>
            <person name="Wright K.J."/>
            <person name="Zuzow R."/>
            <person name="Dirks W."/>
            <person name="Good M."/>
            <person name="Goodstein D."/>
            <person name="Lemons D."/>
            <person name="Li W."/>
            <person name="Lyons J.B."/>
            <person name="Morris A."/>
            <person name="Nichols S."/>
            <person name="Richter D.J."/>
            <person name="Salamov A."/>
            <person name="Bork P."/>
            <person name="Lim W.A."/>
            <person name="Manning G."/>
            <person name="Miller W.T."/>
            <person name="McGinnis W."/>
            <person name="Shapiro H."/>
            <person name="Tjian R."/>
            <person name="Grigoriev I.V."/>
            <person name="Rokhsar D."/>
        </authorList>
    </citation>
    <scope>NUCLEOTIDE SEQUENCE [LARGE SCALE GENOMIC DNA]</scope>
    <source>
        <strain evidence="4">MX1 / ATCC 50154</strain>
    </source>
</reference>
<dbReference type="InterPro" id="IPR008828">
    <property type="entry name" value="Sin1/Avo1"/>
</dbReference>
<dbReference type="EMBL" id="CH991570">
    <property type="protein sequence ID" value="EDQ85837.1"/>
    <property type="molecule type" value="Genomic_DNA"/>
</dbReference>
<accession>A9V9C5</accession>
<dbReference type="RefSeq" id="XP_001749316.1">
    <property type="nucleotide sequence ID" value="XM_001749264.1"/>
</dbReference>
<organism evidence="3 4">
    <name type="scientific">Monosiga brevicollis</name>
    <name type="common">Choanoflagellate</name>
    <dbReference type="NCBI Taxonomy" id="81824"/>
    <lineage>
        <taxon>Eukaryota</taxon>
        <taxon>Choanoflagellata</taxon>
        <taxon>Craspedida</taxon>
        <taxon>Salpingoecidae</taxon>
        <taxon>Monosiga</taxon>
    </lineage>
</organism>
<dbReference type="GO" id="GO:0031932">
    <property type="term" value="C:TORC2 complex"/>
    <property type="evidence" value="ECO:0007669"/>
    <property type="project" value="InterPro"/>
</dbReference>
<dbReference type="InterPro" id="IPR031567">
    <property type="entry name" value="CRIM_dom"/>
</dbReference>
<evidence type="ECO:0000313" key="3">
    <source>
        <dbReference type="EMBL" id="EDQ85837.1"/>
    </source>
</evidence>
<evidence type="ECO:0000259" key="2">
    <source>
        <dbReference type="Pfam" id="PF16978"/>
    </source>
</evidence>
<dbReference type="Pfam" id="PF16978">
    <property type="entry name" value="CRIM"/>
    <property type="match status" value="1"/>
</dbReference>
<sequence>MLQEYECPRNSRSYRESWCPTAVRLRPHRRNKAVVADRGVALFIWIAHPNLHPLTSLIASRPGRSSKLPIEKRPSRPLALSWAAVVKSMRQRHDPRAFLNDPPRLQPGSPALMTASTPPLMPTTLGSVHATDSLPHVSNAMATDCVCPMLQPVLPATASKLSAVLQHHKKSNNPYAQEFAQFRGVSPDPRHTKTFKVWFPFCTSTELPIDIKVTAKSQVRDVIGYALYMYREEAGRQPALTEPPEAFELRVGEDDGSPDMDLPAFAMRDTVNKFGFDHVCLCRLKSYEADAQESKVFLRVSSDTGDTILERESDTMTVADILQRTLKRRALRYGEYVLELKGTN</sequence>
<proteinExistence type="inferred from homology"/>
<dbReference type="PANTHER" id="PTHR13335">
    <property type="entry name" value="TARGET OF RAPAMYCIN COMPLEX 2 SUBUNIT MAPKAP1"/>
    <property type="match status" value="1"/>
</dbReference>
<keyword evidence="4" id="KW-1185">Reference proteome</keyword>
<dbReference type="Proteomes" id="UP000001357">
    <property type="component" value="Unassembled WGS sequence"/>
</dbReference>
<dbReference type="KEGG" id="mbr:MONBRDRAFT_11503"/>
<protein>
    <recommendedName>
        <fullName evidence="2">CRIM domain-containing protein</fullName>
    </recommendedName>
</protein>
<dbReference type="PANTHER" id="PTHR13335:SF1">
    <property type="entry name" value="TARGET OF RAPAMYCIN COMPLEX 2 SUBUNIT MAPKAP1"/>
    <property type="match status" value="1"/>
</dbReference>
<dbReference type="eggNOG" id="KOG3739">
    <property type="taxonomic scope" value="Eukaryota"/>
</dbReference>
<evidence type="ECO:0000313" key="4">
    <source>
        <dbReference type="Proteomes" id="UP000001357"/>
    </source>
</evidence>
<dbReference type="InParanoid" id="A9V9C5"/>
<name>A9V9C5_MONBE</name>
<evidence type="ECO:0000256" key="1">
    <source>
        <dbReference type="ARBA" id="ARBA00009407"/>
    </source>
</evidence>